<dbReference type="PROSITE" id="PS51411">
    <property type="entry name" value="PSP1_C"/>
    <property type="match status" value="1"/>
</dbReference>
<dbReference type="RefSeq" id="WP_323297463.1">
    <property type="nucleotide sequence ID" value="NZ_JAYFUM010000016.1"/>
</dbReference>
<dbReference type="EMBL" id="JAYFUM010000016">
    <property type="protein sequence ID" value="MEA5140308.1"/>
    <property type="molecule type" value="Genomic_DNA"/>
</dbReference>
<dbReference type="InterPro" id="IPR047767">
    <property type="entry name" value="PSP1-like"/>
</dbReference>
<protein>
    <submittedName>
        <fullName evidence="3">Regulatory iron-sulfur-containing complex subunit RicT</fullName>
    </submittedName>
</protein>
<feature type="compositionally biased region" description="Polar residues" evidence="1">
    <location>
        <begin position="484"/>
        <end position="498"/>
    </location>
</feature>
<dbReference type="Proteomes" id="UP001302949">
    <property type="component" value="Unassembled WGS sequence"/>
</dbReference>
<gene>
    <name evidence="3" type="primary">ricT</name>
    <name evidence="3" type="ORF">VB248_14245</name>
</gene>
<evidence type="ECO:0000259" key="2">
    <source>
        <dbReference type="PROSITE" id="PS51411"/>
    </source>
</evidence>
<evidence type="ECO:0000256" key="1">
    <source>
        <dbReference type="SAM" id="MobiDB-lite"/>
    </source>
</evidence>
<accession>A0ABU5QCH9</accession>
<feature type="compositionally biased region" description="Basic residues" evidence="1">
    <location>
        <begin position="449"/>
        <end position="461"/>
    </location>
</feature>
<proteinExistence type="predicted"/>
<feature type="domain" description="PSP1 C-terminal" evidence="2">
    <location>
        <begin position="121"/>
        <end position="206"/>
    </location>
</feature>
<feature type="compositionally biased region" description="Low complexity" evidence="1">
    <location>
        <begin position="1"/>
        <end position="12"/>
    </location>
</feature>
<organism evidence="3 4">
    <name type="scientific">Arcicella rigui</name>
    <dbReference type="NCBI Taxonomy" id="797020"/>
    <lineage>
        <taxon>Bacteria</taxon>
        <taxon>Pseudomonadati</taxon>
        <taxon>Bacteroidota</taxon>
        <taxon>Cytophagia</taxon>
        <taxon>Cytophagales</taxon>
        <taxon>Flectobacillaceae</taxon>
        <taxon>Arcicella</taxon>
    </lineage>
</organism>
<dbReference type="PANTHER" id="PTHR43830:SF3">
    <property type="entry name" value="PROTEIN PSP1"/>
    <property type="match status" value="1"/>
</dbReference>
<dbReference type="PANTHER" id="PTHR43830">
    <property type="entry name" value="PROTEIN PSP1"/>
    <property type="match status" value="1"/>
</dbReference>
<feature type="region of interest" description="Disordered" evidence="1">
    <location>
        <begin position="358"/>
        <end position="525"/>
    </location>
</feature>
<name>A0ABU5QCH9_9BACT</name>
<evidence type="ECO:0000313" key="3">
    <source>
        <dbReference type="EMBL" id="MEA5140308.1"/>
    </source>
</evidence>
<feature type="compositionally biased region" description="Basic and acidic residues" evidence="1">
    <location>
        <begin position="362"/>
        <end position="429"/>
    </location>
</feature>
<comment type="caution">
    <text evidence="3">The sequence shown here is derived from an EMBL/GenBank/DDBJ whole genome shotgun (WGS) entry which is preliminary data.</text>
</comment>
<dbReference type="InterPro" id="IPR007557">
    <property type="entry name" value="PSP1_C"/>
</dbReference>
<dbReference type="NCBIfam" id="NF041131">
    <property type="entry name" value="RicT_YaaT_fam"/>
    <property type="match status" value="1"/>
</dbReference>
<feature type="compositionally biased region" description="Low complexity" evidence="1">
    <location>
        <begin position="499"/>
        <end position="516"/>
    </location>
</feature>
<sequence length="525" mass="59825">MGCKSCSSGSCGTKNKQDGATVSGCQNNGACSTGGCNKMNVFDWLSNMDIPTFNKFNIVEVKFKGGRKEYFRNTNQIELYAGDPVIVDVPSGHHLGFVSLQGELVRLQMLKKGLKDNEDIKVIYRKANEKDLEKHDQAVARDYPTMYRTREIIKDLKLNMKLSDVEFQSDNTKAIFYYSSDDRVDFRELIKMLASEFKVRVEMKQISLRQEAARVGGIGVCGRELCCSTWLTDFKNVTTSAARYQNLSLNPVKLSGQCGRLKCCLNYELETYMDALKDIPTIDKSLLTVKGEAFLQKTDIFKRVMWFGYRGEESNWIPVSVERVKEIMALNEKGIRPQSIDGAESAKIDLEIEKGAGPLNADLDKMDKKYGGNKKNVDKKKGERPDIKADKKEFSRPERKDFKAEKREHRPEQRSHVKVDEKPQQEKGHQHPKAQGQKAQEQKPNNHQPKQHKPQHQHKPKPQQQPNVSANAANEPQEKLPQQPKVQNNQGNKKPQYSNQKPNRPQQQQPRNNRNNNNDDSKAVS</sequence>
<dbReference type="Pfam" id="PF04468">
    <property type="entry name" value="PSP1"/>
    <property type="match status" value="1"/>
</dbReference>
<feature type="region of interest" description="Disordered" evidence="1">
    <location>
        <begin position="1"/>
        <end position="20"/>
    </location>
</feature>
<keyword evidence="4" id="KW-1185">Reference proteome</keyword>
<reference evidence="3 4" key="1">
    <citation type="submission" date="2023-12" db="EMBL/GenBank/DDBJ databases">
        <title>Novel species of the genus Arcicella isolated from rivers.</title>
        <authorList>
            <person name="Lu H."/>
        </authorList>
    </citation>
    <scope>NUCLEOTIDE SEQUENCE [LARGE SCALE GENOMIC DNA]</scope>
    <source>
        <strain evidence="3 4">KCTC 23307</strain>
    </source>
</reference>
<evidence type="ECO:0000313" key="4">
    <source>
        <dbReference type="Proteomes" id="UP001302949"/>
    </source>
</evidence>